<reference evidence="5 6" key="1">
    <citation type="journal article" date="2014" name="Int. J. Syst. Evol. Microbiol.">
        <title>Complete genome sequence of Corynebacterium casei LMG S-19264T (=DSM 44701T), isolated from a smear-ripened cheese.</title>
        <authorList>
            <consortium name="US DOE Joint Genome Institute (JGI-PGF)"/>
            <person name="Walter F."/>
            <person name="Albersmeier A."/>
            <person name="Kalinowski J."/>
            <person name="Ruckert C."/>
        </authorList>
    </citation>
    <scope>NUCLEOTIDE SEQUENCE [LARGE SCALE GENOMIC DNA]</scope>
    <source>
        <strain evidence="5 6">CGMCC 1.15295</strain>
    </source>
</reference>
<evidence type="ECO:0000313" key="5">
    <source>
        <dbReference type="EMBL" id="GFZ81846.1"/>
    </source>
</evidence>
<keyword evidence="3" id="KW-0804">Transcription</keyword>
<accession>A0A8J2XIN3</accession>
<dbReference type="SUPFAM" id="SSF46689">
    <property type="entry name" value="Homeodomain-like"/>
    <property type="match status" value="2"/>
</dbReference>
<dbReference type="GO" id="GO:0003700">
    <property type="term" value="F:DNA-binding transcription factor activity"/>
    <property type="evidence" value="ECO:0007669"/>
    <property type="project" value="InterPro"/>
</dbReference>
<dbReference type="Gene3D" id="1.10.10.60">
    <property type="entry name" value="Homeodomain-like"/>
    <property type="match status" value="2"/>
</dbReference>
<dbReference type="InterPro" id="IPR014710">
    <property type="entry name" value="RmlC-like_jellyroll"/>
</dbReference>
<dbReference type="Gene3D" id="2.60.120.10">
    <property type="entry name" value="Jelly Rolls"/>
    <property type="match status" value="1"/>
</dbReference>
<feature type="domain" description="HTH araC/xylS-type" evidence="4">
    <location>
        <begin position="180"/>
        <end position="279"/>
    </location>
</feature>
<dbReference type="InterPro" id="IPR009057">
    <property type="entry name" value="Homeodomain-like_sf"/>
</dbReference>
<sequence length="286" mass="33541">MKVLPFKIPKPEQDAFVFQVDKDEVFYDKLHQHEEIQLSFIVEGEGTLIVGDTVNYYSKNDILVIGSHIPHVFKSDVKASKNSHMLTLFFTKYSFGESFFQLEELKTLENFFQRSKHGFKVLSKQKLMKEFFFQLENASKFNRFIILLNLIKTASVANYKSLSSFIYDKKYSDNEGNRMRNVFEYTMNNFEKDISLSVISEVANMTKNAFCKYFKKRTNKTYVQFLNELRVENASKLLASKNELSITEIAELSGYNNISNFNRQFKAFKKANPSEFRKKFKSSLRI</sequence>
<dbReference type="EMBL" id="BMIC01000001">
    <property type="protein sequence ID" value="GFZ81846.1"/>
    <property type="molecule type" value="Genomic_DNA"/>
</dbReference>
<dbReference type="InterPro" id="IPR011051">
    <property type="entry name" value="RmlC_Cupin_sf"/>
</dbReference>
<comment type="caution">
    <text evidence="5">The sequence shown here is derived from an EMBL/GenBank/DDBJ whole genome shotgun (WGS) entry which is preliminary data.</text>
</comment>
<gene>
    <name evidence="5" type="ORF">GCM10011531_10200</name>
</gene>
<dbReference type="InterPro" id="IPR018060">
    <property type="entry name" value="HTH_AraC"/>
</dbReference>
<protein>
    <submittedName>
        <fullName evidence="5">AraC family transcriptional regulator</fullName>
    </submittedName>
</protein>
<name>A0A8J2XIN3_9FLAO</name>
<dbReference type="SUPFAM" id="SSF51182">
    <property type="entry name" value="RmlC-like cupins"/>
    <property type="match status" value="1"/>
</dbReference>
<evidence type="ECO:0000256" key="2">
    <source>
        <dbReference type="ARBA" id="ARBA00023125"/>
    </source>
</evidence>
<evidence type="ECO:0000256" key="3">
    <source>
        <dbReference type="ARBA" id="ARBA00023163"/>
    </source>
</evidence>
<evidence type="ECO:0000256" key="1">
    <source>
        <dbReference type="ARBA" id="ARBA00023015"/>
    </source>
</evidence>
<keyword evidence="2" id="KW-0238">DNA-binding</keyword>
<dbReference type="GO" id="GO:0043565">
    <property type="term" value="F:sequence-specific DNA binding"/>
    <property type="evidence" value="ECO:0007669"/>
    <property type="project" value="InterPro"/>
</dbReference>
<dbReference type="RefSeq" id="WP_188605228.1">
    <property type="nucleotide sequence ID" value="NZ_BMIC01000001.1"/>
</dbReference>
<keyword evidence="6" id="KW-1185">Reference proteome</keyword>
<evidence type="ECO:0000313" key="6">
    <source>
        <dbReference type="Proteomes" id="UP000598120"/>
    </source>
</evidence>
<dbReference type="InterPro" id="IPR018062">
    <property type="entry name" value="HTH_AraC-typ_CS"/>
</dbReference>
<dbReference type="PROSITE" id="PS01124">
    <property type="entry name" value="HTH_ARAC_FAMILY_2"/>
    <property type="match status" value="1"/>
</dbReference>
<dbReference type="Pfam" id="PF12833">
    <property type="entry name" value="HTH_18"/>
    <property type="match status" value="1"/>
</dbReference>
<dbReference type="PANTHER" id="PTHR43280">
    <property type="entry name" value="ARAC-FAMILY TRANSCRIPTIONAL REGULATOR"/>
    <property type="match status" value="1"/>
</dbReference>
<keyword evidence="1" id="KW-0805">Transcription regulation</keyword>
<dbReference type="PANTHER" id="PTHR43280:SF27">
    <property type="entry name" value="TRANSCRIPTIONAL REGULATOR MTLR"/>
    <property type="match status" value="1"/>
</dbReference>
<organism evidence="5 6">
    <name type="scientific">Aquaticitalea lipolytica</name>
    <dbReference type="NCBI Taxonomy" id="1247562"/>
    <lineage>
        <taxon>Bacteria</taxon>
        <taxon>Pseudomonadati</taxon>
        <taxon>Bacteroidota</taxon>
        <taxon>Flavobacteriia</taxon>
        <taxon>Flavobacteriales</taxon>
        <taxon>Flavobacteriaceae</taxon>
        <taxon>Aquaticitalea</taxon>
    </lineage>
</organism>
<evidence type="ECO:0000259" key="4">
    <source>
        <dbReference type="PROSITE" id="PS01124"/>
    </source>
</evidence>
<dbReference type="Proteomes" id="UP000598120">
    <property type="component" value="Unassembled WGS sequence"/>
</dbReference>
<dbReference type="PROSITE" id="PS00041">
    <property type="entry name" value="HTH_ARAC_FAMILY_1"/>
    <property type="match status" value="1"/>
</dbReference>
<dbReference type="SMART" id="SM00342">
    <property type="entry name" value="HTH_ARAC"/>
    <property type="match status" value="1"/>
</dbReference>
<proteinExistence type="predicted"/>
<dbReference type="AlphaFoldDB" id="A0A8J2XIN3"/>